<dbReference type="AlphaFoldDB" id="A0A0K8RLB3"/>
<dbReference type="PANTHER" id="PTHR47510:SF3">
    <property type="entry name" value="ENDO_EXONUCLEASE_PHOSPHATASE DOMAIN-CONTAINING PROTEIN"/>
    <property type="match status" value="1"/>
</dbReference>
<sequence length="146" mass="16310">MTAGLNGISVRDLSDNVESLENELSSLINEIISWGLIPDDLKTAIVVPIYKGGPRNPFFSYRPISVLPCICKILEKHVLFFMKSFLDKHNIISSSQYGFVSNRGTSSLLDVFSDSSHSSFDNHYCGCSLFLGVAKRHLIQLTITFY</sequence>
<evidence type="ECO:0000313" key="1">
    <source>
        <dbReference type="EMBL" id="JAA71882.1"/>
    </source>
</evidence>
<name>A0A0K8RLB3_IXORI</name>
<reference evidence="1" key="1">
    <citation type="submission" date="2012-12" db="EMBL/GenBank/DDBJ databases">
        <title>Identification and characterization of a phenylalanine ammonia-lyase gene family in Isatis indigotica Fort.</title>
        <authorList>
            <person name="Liu Q."/>
            <person name="Chen J."/>
            <person name="Zhou X."/>
            <person name="Di P."/>
            <person name="Xiao Y."/>
            <person name="Xuan H."/>
            <person name="Zhang L."/>
            <person name="Chen W."/>
        </authorList>
    </citation>
    <scope>NUCLEOTIDE SEQUENCE</scope>
    <source>
        <tissue evidence="1">Salivary gland</tissue>
    </source>
</reference>
<dbReference type="PANTHER" id="PTHR47510">
    <property type="entry name" value="REVERSE TRANSCRIPTASE DOMAIN-CONTAINING PROTEIN"/>
    <property type="match status" value="1"/>
</dbReference>
<organism evidence="1">
    <name type="scientific">Ixodes ricinus</name>
    <name type="common">Common tick</name>
    <name type="synonym">Acarus ricinus</name>
    <dbReference type="NCBI Taxonomy" id="34613"/>
    <lineage>
        <taxon>Eukaryota</taxon>
        <taxon>Metazoa</taxon>
        <taxon>Ecdysozoa</taxon>
        <taxon>Arthropoda</taxon>
        <taxon>Chelicerata</taxon>
        <taxon>Arachnida</taxon>
        <taxon>Acari</taxon>
        <taxon>Parasitiformes</taxon>
        <taxon>Ixodida</taxon>
        <taxon>Ixodoidea</taxon>
        <taxon>Ixodidae</taxon>
        <taxon>Ixodinae</taxon>
        <taxon>Ixodes</taxon>
    </lineage>
</organism>
<accession>A0A0K8RLB3</accession>
<proteinExistence type="evidence at transcript level"/>
<dbReference type="EMBL" id="GADI01001926">
    <property type="protein sequence ID" value="JAA71882.1"/>
    <property type="molecule type" value="mRNA"/>
</dbReference>
<protein>
    <submittedName>
        <fullName evidence="1">Putative jockey ele1 orf2-h 1e-120-j 4</fullName>
    </submittedName>
</protein>